<evidence type="ECO:0000313" key="3">
    <source>
        <dbReference type="Proteomes" id="UP001232445"/>
    </source>
</evidence>
<dbReference type="InterPro" id="IPR036411">
    <property type="entry name" value="TorD-like_sf"/>
</dbReference>
<dbReference type="PANTHER" id="PTHR43680:SF2">
    <property type="entry name" value="NITRATE REDUCTASE MOLYBDENUM COFACTOR ASSEMBLY CHAPERONE NARJ"/>
    <property type="match status" value="1"/>
</dbReference>
<accession>A0ABU0CRN8</accession>
<proteinExistence type="predicted"/>
<dbReference type="NCBIfam" id="TIGR00684">
    <property type="entry name" value="narJ"/>
    <property type="match status" value="1"/>
</dbReference>
<protein>
    <submittedName>
        <fullName evidence="2">Nitrate reductase delta subunit</fullName>
    </submittedName>
</protein>
<evidence type="ECO:0000313" key="2">
    <source>
        <dbReference type="EMBL" id="MDQ0339085.1"/>
    </source>
</evidence>
<dbReference type="PANTHER" id="PTHR43680">
    <property type="entry name" value="NITRATE REDUCTASE MOLYBDENUM COFACTOR ASSEMBLY CHAPERONE"/>
    <property type="match status" value="1"/>
</dbReference>
<name>A0ABU0CRN8_9BACI</name>
<organism evidence="2 3">
    <name type="scientific">Caldalkalibacillus uzonensis</name>
    <dbReference type="NCBI Taxonomy" id="353224"/>
    <lineage>
        <taxon>Bacteria</taxon>
        <taxon>Bacillati</taxon>
        <taxon>Bacillota</taxon>
        <taxon>Bacilli</taxon>
        <taxon>Bacillales</taxon>
        <taxon>Bacillaceae</taxon>
        <taxon>Caldalkalibacillus</taxon>
    </lineage>
</organism>
<dbReference type="Gene3D" id="1.10.3480.10">
    <property type="entry name" value="TorD-like"/>
    <property type="match status" value="1"/>
</dbReference>
<dbReference type="InterPro" id="IPR003765">
    <property type="entry name" value="NO3_reductase_chaperone_NarJ"/>
</dbReference>
<keyword evidence="1" id="KW-0534">Nitrate assimilation</keyword>
<dbReference type="Pfam" id="PF02613">
    <property type="entry name" value="Nitrate_red_del"/>
    <property type="match status" value="1"/>
</dbReference>
<dbReference type="SUPFAM" id="SSF89155">
    <property type="entry name" value="TorD-like"/>
    <property type="match status" value="1"/>
</dbReference>
<comment type="caution">
    <text evidence="2">The sequence shown here is derived from an EMBL/GenBank/DDBJ whole genome shotgun (WGS) entry which is preliminary data.</text>
</comment>
<sequence>MDFSEAQQLFKFASRLLMYPSEEWRQELATFVEMIESVQHRQIQDHLRQFIEWVTAQAEEELLDHYVSTFDFGKKTNLYITYIRHGETRDRGAELLALKQLYARAGFAMTDKELPDYLPLMLEFASCGPEKEVKKMLKDYSAEIGVLREQLVQVQSLYTLILDAVMIAMEEIGIERPVESGVVR</sequence>
<dbReference type="RefSeq" id="WP_307338525.1">
    <property type="nucleotide sequence ID" value="NZ_JAUSUQ010000006.1"/>
</dbReference>
<reference evidence="2 3" key="1">
    <citation type="submission" date="2023-07" db="EMBL/GenBank/DDBJ databases">
        <title>Genomic Encyclopedia of Type Strains, Phase IV (KMG-IV): sequencing the most valuable type-strain genomes for metagenomic binning, comparative biology and taxonomic classification.</title>
        <authorList>
            <person name="Goeker M."/>
        </authorList>
    </citation>
    <scope>NUCLEOTIDE SEQUENCE [LARGE SCALE GENOMIC DNA]</scope>
    <source>
        <strain evidence="2 3">DSM 17740</strain>
    </source>
</reference>
<dbReference type="Proteomes" id="UP001232445">
    <property type="component" value="Unassembled WGS sequence"/>
</dbReference>
<dbReference type="InterPro" id="IPR020945">
    <property type="entry name" value="DMSO/NO3_reduct_chaperone"/>
</dbReference>
<dbReference type="EMBL" id="JAUSUQ010000006">
    <property type="protein sequence ID" value="MDQ0339085.1"/>
    <property type="molecule type" value="Genomic_DNA"/>
</dbReference>
<keyword evidence="3" id="KW-1185">Reference proteome</keyword>
<evidence type="ECO:0000256" key="1">
    <source>
        <dbReference type="ARBA" id="ARBA00023063"/>
    </source>
</evidence>
<gene>
    <name evidence="2" type="ORF">J2S00_001871</name>
</gene>